<evidence type="ECO:0000313" key="3">
    <source>
        <dbReference type="Proteomes" id="UP000293995"/>
    </source>
</evidence>
<evidence type="ECO:0008006" key="4">
    <source>
        <dbReference type="Google" id="ProtNLM"/>
    </source>
</evidence>
<keyword evidence="1" id="KW-1133">Transmembrane helix</keyword>
<dbReference type="EMBL" id="CP035494">
    <property type="protein sequence ID" value="QAY59917.1"/>
    <property type="molecule type" value="Genomic_DNA"/>
</dbReference>
<accession>A0A4P6EIC8</accession>
<feature type="transmembrane region" description="Helical" evidence="1">
    <location>
        <begin position="256"/>
        <end position="277"/>
    </location>
</feature>
<dbReference type="KEGG" id="mprt:ET475_07860"/>
<gene>
    <name evidence="2" type="ORF">ET475_07860</name>
</gene>
<protein>
    <recommendedName>
        <fullName evidence="4">FtsX-like permease family protein</fullName>
    </recommendedName>
</protein>
<feature type="transmembrane region" description="Helical" evidence="1">
    <location>
        <begin position="298"/>
        <end position="328"/>
    </location>
</feature>
<name>A0A4P6EIC8_9MICO</name>
<dbReference type="AlphaFoldDB" id="A0A4P6EIC8"/>
<keyword evidence="3" id="KW-1185">Reference proteome</keyword>
<sequence length="895" mass="86934">MLLAARRAAQHAGQFAIIGAVAAVLGGVLAATSAIADSAIDSGTARIVSDADPTQRSIVIDAPAGTVDDEITAAIHTAFAGAPATARRTIWASAPSDDGEVQLLADPDIRTVATLTAGAWPAGAAQIAVAASAPTLTPTVIDGTPVSTTGTWRARDAAAVAWAGQPAVASGTAAGAAGPILAAESFVLAHGSGVRARWTVSAAQPVTADAIAGYRAGLQRLSASLDDLDAGLGIRSSGGWDQTLSRAAAAAAVGRGIIAVPVALLLAMGALVIGILARTLGRALASDMHLLRARGASTAAIVTETAGATAVVLAAATVVAAGLAVLAGSAPGPAVAVAGAVCAGALVLVTAVVAASATAAPEARGDVSRRSLAALAAAAVFVAVACGLAVWQLLSSGLTSQGGADAAAAAAPGLAIVLAALVVALLAGPAAALGERAVRRMRSLATVLAVRRIARQSSVVVAGVLSLALAAGAVAFAAVTAVRARDAVHAEVAQVVGADVRAVYDVSPIVDDTSAALAPDAVKVDDADVFAGFRSAVTVGQTPAQLVALAPDRLATPLDIPASHLGGATPLALDGDLELRIAATGTDASVHPSTRITVRAWLIDASGAARRVSAGTVPLDGARHSLSVTVRDGDTLAGVEVLGGDAAPGASVQIGVRSGGTERGIPASVTVTPQTPQARAMTVDHADEPLPVVVTAGLAAQLALRVGDPIALKLGTVARPLDGKVAAVRAGLPGVGRGAGAAVDLIGLVARALAQGGSVPAAAELWANGGDVPALSAALRAVAPRPVQIITAASIGTAAVIDPVLTLVAVGIGVVAVLAAAAFAAVAAGVVRARHDEEMPLRAFGVTPARQRGAAAVELSATAVFALVLGAAAGVAIALWLGPALTGALMIGGVS</sequence>
<organism evidence="2 3">
    <name type="scientific">Microbacterium protaetiae</name>
    <dbReference type="NCBI Taxonomy" id="2509458"/>
    <lineage>
        <taxon>Bacteria</taxon>
        <taxon>Bacillati</taxon>
        <taxon>Actinomycetota</taxon>
        <taxon>Actinomycetes</taxon>
        <taxon>Micrococcales</taxon>
        <taxon>Microbacteriaceae</taxon>
        <taxon>Microbacterium</taxon>
    </lineage>
</organism>
<dbReference type="Proteomes" id="UP000293995">
    <property type="component" value="Chromosome"/>
</dbReference>
<reference evidence="2 3" key="1">
    <citation type="submission" date="2019-01" db="EMBL/GenBank/DDBJ databases">
        <title>Genome sequencing of strain DFW100M-13.</title>
        <authorList>
            <person name="Heo J."/>
            <person name="Kim S.-J."/>
            <person name="Kim J.-S."/>
            <person name="Hong S.-B."/>
            <person name="Kwon S.-W."/>
        </authorList>
    </citation>
    <scope>NUCLEOTIDE SEQUENCE [LARGE SCALE GENOMIC DNA]</scope>
    <source>
        <strain evidence="2 3">DFW100M-13</strain>
    </source>
</reference>
<dbReference type="RefSeq" id="WP_129388250.1">
    <property type="nucleotide sequence ID" value="NZ_CP035494.1"/>
</dbReference>
<proteinExistence type="predicted"/>
<feature type="transmembrane region" description="Helical" evidence="1">
    <location>
        <begin position="406"/>
        <end position="433"/>
    </location>
</feature>
<feature type="transmembrane region" description="Helical" evidence="1">
    <location>
        <begin position="459"/>
        <end position="479"/>
    </location>
</feature>
<feature type="transmembrane region" description="Helical" evidence="1">
    <location>
        <begin position="372"/>
        <end position="394"/>
    </location>
</feature>
<keyword evidence="1" id="KW-0812">Transmembrane</keyword>
<feature type="transmembrane region" description="Helical" evidence="1">
    <location>
        <begin position="854"/>
        <end position="881"/>
    </location>
</feature>
<evidence type="ECO:0000313" key="2">
    <source>
        <dbReference type="EMBL" id="QAY59917.1"/>
    </source>
</evidence>
<dbReference type="OrthoDB" id="3719151at2"/>
<keyword evidence="1" id="KW-0472">Membrane</keyword>
<feature type="transmembrane region" description="Helical" evidence="1">
    <location>
        <begin position="804"/>
        <end position="833"/>
    </location>
</feature>
<feature type="transmembrane region" description="Helical" evidence="1">
    <location>
        <begin position="334"/>
        <end position="360"/>
    </location>
</feature>
<evidence type="ECO:0000256" key="1">
    <source>
        <dbReference type="SAM" id="Phobius"/>
    </source>
</evidence>